<dbReference type="Proteomes" id="UP000549617">
    <property type="component" value="Unassembled WGS sequence"/>
</dbReference>
<comment type="caution">
    <text evidence="1">The sequence shown here is derived from an EMBL/GenBank/DDBJ whole genome shotgun (WGS) entry which is preliminary data.</text>
</comment>
<dbReference type="RefSeq" id="WP_184018420.1">
    <property type="nucleotide sequence ID" value="NZ_JACIJC010000003.1"/>
</dbReference>
<keyword evidence="2" id="KW-1185">Reference proteome</keyword>
<gene>
    <name evidence="1" type="ORF">FHS49_002271</name>
</gene>
<evidence type="ECO:0008006" key="3">
    <source>
        <dbReference type="Google" id="ProtNLM"/>
    </source>
</evidence>
<dbReference type="AlphaFoldDB" id="A0A7W9EFQ2"/>
<accession>A0A7W9EFQ2</accession>
<proteinExistence type="predicted"/>
<evidence type="ECO:0000313" key="1">
    <source>
        <dbReference type="EMBL" id="MBB5686255.1"/>
    </source>
</evidence>
<protein>
    <recommendedName>
        <fullName evidence="3">Cupin domain-containing protein</fullName>
    </recommendedName>
</protein>
<dbReference type="EMBL" id="JACIJC010000003">
    <property type="protein sequence ID" value="MBB5686255.1"/>
    <property type="molecule type" value="Genomic_DNA"/>
</dbReference>
<reference evidence="1 2" key="1">
    <citation type="submission" date="2020-08" db="EMBL/GenBank/DDBJ databases">
        <title>Genomic Encyclopedia of Type Strains, Phase IV (KMG-IV): sequencing the most valuable type-strain genomes for metagenomic binning, comparative biology and taxonomic classification.</title>
        <authorList>
            <person name="Goeker M."/>
        </authorList>
    </citation>
    <scope>NUCLEOTIDE SEQUENCE [LARGE SCALE GENOMIC DNA]</scope>
    <source>
        <strain evidence="1 2">DSM 25079</strain>
    </source>
</reference>
<organism evidence="1 2">
    <name type="scientific">Sphingobium boeckii</name>
    <dbReference type="NCBI Taxonomy" id="1082345"/>
    <lineage>
        <taxon>Bacteria</taxon>
        <taxon>Pseudomonadati</taxon>
        <taxon>Pseudomonadota</taxon>
        <taxon>Alphaproteobacteria</taxon>
        <taxon>Sphingomonadales</taxon>
        <taxon>Sphingomonadaceae</taxon>
        <taxon>Sphingobium</taxon>
    </lineage>
</organism>
<evidence type="ECO:0000313" key="2">
    <source>
        <dbReference type="Proteomes" id="UP000549617"/>
    </source>
</evidence>
<name>A0A7W9EFQ2_9SPHN</name>
<sequence>MEAYCVYVGADGTSKIGRVTLPMMAKIIGEDGASTWTNVQTGRTWGVTGGEGHLPTDDFGPWHTAGNPMMSIVLQGAWEVQAGSGERRVLELGSLTIFLDDTGPGHRSRTVSIEPSIVIGVGLDEKSALDFKTQLGII</sequence>